<dbReference type="SFLD" id="SFLDS00003">
    <property type="entry name" value="Haloacid_Dehalogenase"/>
    <property type="match status" value="1"/>
</dbReference>
<name>A0A0R1ND48_9LACO</name>
<dbReference type="RefSeq" id="WP_057818255.1">
    <property type="nucleotide sequence ID" value="NZ_AZEC01000002.1"/>
</dbReference>
<dbReference type="InterPro" id="IPR023214">
    <property type="entry name" value="HAD_sf"/>
</dbReference>
<keyword evidence="1" id="KW-0378">Hydrolase</keyword>
<reference evidence="1 2" key="1">
    <citation type="journal article" date="2015" name="Genome Announc.">
        <title>Expanding the biotechnology potential of lactobacilli through comparative genomics of 213 strains and associated genera.</title>
        <authorList>
            <person name="Sun Z."/>
            <person name="Harris H.M."/>
            <person name="McCann A."/>
            <person name="Guo C."/>
            <person name="Argimon S."/>
            <person name="Zhang W."/>
            <person name="Yang X."/>
            <person name="Jeffery I.B."/>
            <person name="Cooney J.C."/>
            <person name="Kagawa T.F."/>
            <person name="Liu W."/>
            <person name="Song Y."/>
            <person name="Salvetti E."/>
            <person name="Wrobel A."/>
            <person name="Rasinkangas P."/>
            <person name="Parkhill J."/>
            <person name="Rea M.C."/>
            <person name="O'Sullivan O."/>
            <person name="Ritari J."/>
            <person name="Douillard F.P."/>
            <person name="Paul Ross R."/>
            <person name="Yang R."/>
            <person name="Briner A.E."/>
            <person name="Felis G.E."/>
            <person name="de Vos W.M."/>
            <person name="Barrangou R."/>
            <person name="Klaenhammer T.R."/>
            <person name="Caufield P.W."/>
            <person name="Cui Y."/>
            <person name="Zhang H."/>
            <person name="O'Toole P.W."/>
        </authorList>
    </citation>
    <scope>NUCLEOTIDE SEQUENCE [LARGE SCALE GENOMIC DNA]</scope>
    <source>
        <strain evidence="1 2">DSM 12744</strain>
    </source>
</reference>
<comment type="caution">
    <text evidence="1">The sequence shown here is derived from an EMBL/GenBank/DDBJ whole genome shotgun (WGS) entry which is preliminary data.</text>
</comment>
<evidence type="ECO:0000313" key="1">
    <source>
        <dbReference type="EMBL" id="KRL14232.1"/>
    </source>
</evidence>
<dbReference type="Pfam" id="PF00702">
    <property type="entry name" value="Hydrolase"/>
    <property type="match status" value="1"/>
</dbReference>
<dbReference type="Gene3D" id="1.10.150.240">
    <property type="entry name" value="Putative phosphatase, domain 2"/>
    <property type="match status" value="1"/>
</dbReference>
<dbReference type="InterPro" id="IPR023198">
    <property type="entry name" value="PGP-like_dom2"/>
</dbReference>
<sequence length="216" mass="23111">MTTYNGVIFDMDGVLVDSERLYLKANLAAGKAQGLTLTAADYAPLAGTTNATARAFYQKYFPGNRAQEFLDDTYALVDEYVAAGDLRPKPGVAELLETLQKAGIPLAVGSSNYHTMVHRFLAKIGITDRFSAIVTGDDVAHGKPAPDIFLAAAKALDIDPTRALVVEDSVNGIQAALNAEMTPVLIPDLRSAEQVVQEVGRPILVAPDLLHIAELF</sequence>
<organism evidence="1 2">
    <name type="scientific">Schleiferilactobacillus perolens DSM 12744</name>
    <dbReference type="NCBI Taxonomy" id="1423792"/>
    <lineage>
        <taxon>Bacteria</taxon>
        <taxon>Bacillati</taxon>
        <taxon>Bacillota</taxon>
        <taxon>Bacilli</taxon>
        <taxon>Lactobacillales</taxon>
        <taxon>Lactobacillaceae</taxon>
        <taxon>Schleiferilactobacillus</taxon>
    </lineage>
</organism>
<dbReference type="InterPro" id="IPR006439">
    <property type="entry name" value="HAD-SF_hydro_IA"/>
</dbReference>
<dbReference type="EMBL" id="AZEC01000002">
    <property type="protein sequence ID" value="KRL14232.1"/>
    <property type="molecule type" value="Genomic_DNA"/>
</dbReference>
<dbReference type="SFLD" id="SFLDG01129">
    <property type="entry name" value="C1.5:_HAD__Beta-PGM__Phosphata"/>
    <property type="match status" value="1"/>
</dbReference>
<proteinExistence type="predicted"/>
<evidence type="ECO:0000313" key="2">
    <source>
        <dbReference type="Proteomes" id="UP000051330"/>
    </source>
</evidence>
<dbReference type="SUPFAM" id="SSF56784">
    <property type="entry name" value="HAD-like"/>
    <property type="match status" value="1"/>
</dbReference>
<dbReference type="Proteomes" id="UP000051330">
    <property type="component" value="Unassembled WGS sequence"/>
</dbReference>
<dbReference type="InterPro" id="IPR036412">
    <property type="entry name" value="HAD-like_sf"/>
</dbReference>
<dbReference type="GO" id="GO:0016787">
    <property type="term" value="F:hydrolase activity"/>
    <property type="evidence" value="ECO:0007669"/>
    <property type="project" value="UniProtKB-KW"/>
</dbReference>
<dbReference type="NCBIfam" id="TIGR01549">
    <property type="entry name" value="HAD-SF-IA-v1"/>
    <property type="match status" value="1"/>
</dbReference>
<accession>A0A0R1ND48</accession>
<dbReference type="SFLD" id="SFLDG01135">
    <property type="entry name" value="C1.5.6:_HAD__Beta-PGM__Phospha"/>
    <property type="match status" value="1"/>
</dbReference>
<dbReference type="Gene3D" id="3.40.50.1000">
    <property type="entry name" value="HAD superfamily/HAD-like"/>
    <property type="match status" value="1"/>
</dbReference>
<dbReference type="PRINTS" id="PR00413">
    <property type="entry name" value="HADHALOGNASE"/>
</dbReference>
<dbReference type="PANTHER" id="PTHR18901">
    <property type="entry name" value="2-DEOXYGLUCOSE-6-PHOSPHATE PHOSPHATASE 2"/>
    <property type="match status" value="1"/>
</dbReference>
<dbReference type="AlphaFoldDB" id="A0A0R1ND48"/>
<protein>
    <submittedName>
        <fullName evidence="1">HAD-superhydrolase, subIA, variant 3 family protein</fullName>
    </submittedName>
</protein>
<gene>
    <name evidence="1" type="ORF">FD09_GL001398</name>
</gene>
<dbReference type="CDD" id="cd07505">
    <property type="entry name" value="HAD_BPGM-like"/>
    <property type="match status" value="1"/>
</dbReference>
<keyword evidence="2" id="KW-1185">Reference proteome</keyword>
<dbReference type="NCBIfam" id="TIGR01509">
    <property type="entry name" value="HAD-SF-IA-v3"/>
    <property type="match status" value="1"/>
</dbReference>
<dbReference type="STRING" id="1423792.FD09_GL001398"/>
<dbReference type="PATRIC" id="fig|1423792.3.peg.1416"/>
<dbReference type="PANTHER" id="PTHR18901:SF38">
    <property type="entry name" value="PSEUDOURIDINE-5'-PHOSPHATASE"/>
    <property type="match status" value="1"/>
</dbReference>